<protein>
    <recommendedName>
        <fullName evidence="3">Protein kinase domain-containing protein</fullName>
    </recommendedName>
</protein>
<gene>
    <name evidence="1" type="ORF">FPRO_08323</name>
</gene>
<dbReference type="VEuPathDB" id="FungiDB:FPRO_08323"/>
<evidence type="ECO:0000313" key="2">
    <source>
        <dbReference type="Proteomes" id="UP000183971"/>
    </source>
</evidence>
<evidence type="ECO:0008006" key="3">
    <source>
        <dbReference type="Google" id="ProtNLM"/>
    </source>
</evidence>
<organism evidence="1 2">
    <name type="scientific">Fusarium proliferatum (strain ET1)</name>
    <name type="common">Orchid endophyte fungus</name>
    <dbReference type="NCBI Taxonomy" id="1227346"/>
    <lineage>
        <taxon>Eukaryota</taxon>
        <taxon>Fungi</taxon>
        <taxon>Dikarya</taxon>
        <taxon>Ascomycota</taxon>
        <taxon>Pezizomycotina</taxon>
        <taxon>Sordariomycetes</taxon>
        <taxon>Hypocreomycetidae</taxon>
        <taxon>Hypocreales</taxon>
        <taxon>Nectriaceae</taxon>
        <taxon>Fusarium</taxon>
        <taxon>Fusarium fujikuroi species complex</taxon>
    </lineage>
</organism>
<dbReference type="RefSeq" id="XP_031087483.1">
    <property type="nucleotide sequence ID" value="XM_031221978.1"/>
</dbReference>
<sequence length="276" mass="31125">MTNLQKNANVRMLACLLDGDDIIESDYRFLVDGSLAKYVKTAPGTFLCDHHDRAFEPIILGNLFPQFPSGDWNNGHVARNPATGEPSFVKTEIVQFPGVQNCWHPRRFDELDFTRQQRLRQRVHVSTHPDVNAGKPVLVKFAVWPWEVHYVEAEITAYEWLQNIGVVPKFLGHVTEGKNGRVIGFVTEFVEGARPAEPSDIEGCEKALRKLHELGIKMGDTNKFNFLIRDGHGVMIADLETAEQGCSQDELEEEMKGLKACLEDTSFLGGQYIVKE</sequence>
<dbReference type="InterPro" id="IPR011009">
    <property type="entry name" value="Kinase-like_dom_sf"/>
</dbReference>
<dbReference type="AlphaFoldDB" id="A0A1L7W2T3"/>
<dbReference type="EMBL" id="FJOF01000011">
    <property type="protein sequence ID" value="CZR46949.1"/>
    <property type="molecule type" value="Genomic_DNA"/>
</dbReference>
<dbReference type="Proteomes" id="UP000183971">
    <property type="component" value="Unassembled WGS sequence"/>
</dbReference>
<evidence type="ECO:0000313" key="1">
    <source>
        <dbReference type="EMBL" id="CZR46949.1"/>
    </source>
</evidence>
<dbReference type="GeneID" id="42053200"/>
<proteinExistence type="predicted"/>
<dbReference type="SUPFAM" id="SSF56112">
    <property type="entry name" value="Protein kinase-like (PK-like)"/>
    <property type="match status" value="1"/>
</dbReference>
<reference evidence="2" key="1">
    <citation type="journal article" date="2016" name="Genome Biol. Evol.">
        <title>Comparative 'omics' of the Fusarium fujikuroi species complex highlights differences in genetic potential and metabolite synthesis.</title>
        <authorList>
            <person name="Niehaus E.-M."/>
            <person name="Muensterkoetter M."/>
            <person name="Proctor R.H."/>
            <person name="Brown D.W."/>
            <person name="Sharon A."/>
            <person name="Idan Y."/>
            <person name="Oren-Young L."/>
            <person name="Sieber C.M."/>
            <person name="Novak O."/>
            <person name="Pencik A."/>
            <person name="Tarkowska D."/>
            <person name="Hromadova K."/>
            <person name="Freeman S."/>
            <person name="Maymon M."/>
            <person name="Elazar M."/>
            <person name="Youssef S.A."/>
            <person name="El-Shabrawy E.S.M."/>
            <person name="Shalaby A.B.A."/>
            <person name="Houterman P."/>
            <person name="Brock N.L."/>
            <person name="Burkhardt I."/>
            <person name="Tsavkelova E.A."/>
            <person name="Dickschat J.S."/>
            <person name="Galuszka P."/>
            <person name="Gueldener U."/>
            <person name="Tudzynski B."/>
        </authorList>
    </citation>
    <scope>NUCLEOTIDE SEQUENCE [LARGE SCALE GENOMIC DNA]</scope>
    <source>
        <strain evidence="2">ET1</strain>
    </source>
</reference>
<comment type="caution">
    <text evidence="1">The sequence shown here is derived from an EMBL/GenBank/DDBJ whole genome shotgun (WGS) entry which is preliminary data.</text>
</comment>
<name>A0A1L7W2T3_FUSPR</name>
<keyword evidence="2" id="KW-1185">Reference proteome</keyword>
<accession>A0A1L7W2T3</accession>